<reference evidence="1 2" key="1">
    <citation type="submission" date="2020-07" db="EMBL/GenBank/DDBJ databases">
        <authorList>
            <person name="Feng H."/>
        </authorList>
    </citation>
    <scope>NUCLEOTIDE SEQUENCE [LARGE SCALE GENOMIC DNA]</scope>
    <source>
        <strain evidence="2">s-10</strain>
    </source>
</reference>
<evidence type="ECO:0000313" key="1">
    <source>
        <dbReference type="EMBL" id="MBA4494081.1"/>
    </source>
</evidence>
<dbReference type="RefSeq" id="WP_181751321.1">
    <property type="nucleotide sequence ID" value="NZ_JACEIQ010000005.1"/>
</dbReference>
<organism evidence="1 2">
    <name type="scientific">Paenactinomyces guangxiensis</name>
    <dbReference type="NCBI Taxonomy" id="1490290"/>
    <lineage>
        <taxon>Bacteria</taxon>
        <taxon>Bacillati</taxon>
        <taxon>Bacillota</taxon>
        <taxon>Bacilli</taxon>
        <taxon>Bacillales</taxon>
        <taxon>Thermoactinomycetaceae</taxon>
        <taxon>Paenactinomyces</taxon>
    </lineage>
</organism>
<dbReference type="Proteomes" id="UP000535491">
    <property type="component" value="Unassembled WGS sequence"/>
</dbReference>
<evidence type="ECO:0000313" key="2">
    <source>
        <dbReference type="Proteomes" id="UP000535491"/>
    </source>
</evidence>
<proteinExistence type="predicted"/>
<dbReference type="AlphaFoldDB" id="A0A7W1WQM4"/>
<dbReference type="EMBL" id="JACEIQ010000005">
    <property type="protein sequence ID" value="MBA4494081.1"/>
    <property type="molecule type" value="Genomic_DNA"/>
</dbReference>
<gene>
    <name evidence="1" type="ORF">H1191_07160</name>
</gene>
<sequence>MEKKNRLQSIGPFERYQELDLGAQIADLKLIFYQQSLLLSALIDLLIEKGCIQREELAELVMSIDGELTVRLEENTPTEQRAQEDE</sequence>
<name>A0A7W1WQM4_9BACL</name>
<keyword evidence="2" id="KW-1185">Reference proteome</keyword>
<accession>A0A7W1WQM4</accession>
<comment type="caution">
    <text evidence="1">The sequence shown here is derived from an EMBL/GenBank/DDBJ whole genome shotgun (WGS) entry which is preliminary data.</text>
</comment>
<protein>
    <submittedName>
        <fullName evidence="1">Uncharacterized protein</fullName>
    </submittedName>
</protein>